<dbReference type="InterPro" id="IPR023299">
    <property type="entry name" value="ATPase_P-typ_cyto_dom_N"/>
</dbReference>
<dbReference type="SUPFAM" id="SSF81665">
    <property type="entry name" value="Calcium ATPase, transmembrane domain M"/>
    <property type="match status" value="1"/>
</dbReference>
<dbReference type="NCBIfam" id="TIGR01494">
    <property type="entry name" value="ATPase_P-type"/>
    <property type="match status" value="1"/>
</dbReference>
<dbReference type="Pfam" id="PF00122">
    <property type="entry name" value="E1-E2_ATPase"/>
    <property type="match status" value="1"/>
</dbReference>
<dbReference type="PANTHER" id="PTHR48085:SF5">
    <property type="entry name" value="CADMIUM_ZINC-TRANSPORTING ATPASE HMA4-RELATED"/>
    <property type="match status" value="1"/>
</dbReference>
<evidence type="ECO:0000313" key="11">
    <source>
        <dbReference type="Proteomes" id="UP000220251"/>
    </source>
</evidence>
<accession>A0A0H5DP96</accession>
<dbReference type="InterPro" id="IPR027256">
    <property type="entry name" value="P-typ_ATPase_IB"/>
</dbReference>
<comment type="catalytic activity">
    <reaction evidence="7">
        <text>Zn(2+)(in) + ATP + H2O = Zn(2+)(out) + ADP + phosphate + H(+)</text>
        <dbReference type="Rhea" id="RHEA:20621"/>
        <dbReference type="ChEBI" id="CHEBI:15377"/>
        <dbReference type="ChEBI" id="CHEBI:15378"/>
        <dbReference type="ChEBI" id="CHEBI:29105"/>
        <dbReference type="ChEBI" id="CHEBI:30616"/>
        <dbReference type="ChEBI" id="CHEBI:43474"/>
        <dbReference type="ChEBI" id="CHEBI:456216"/>
        <dbReference type="EC" id="7.2.2.12"/>
    </reaction>
</comment>
<comment type="similarity">
    <text evidence="2 8">Belongs to the cation transport ATPase (P-type) (TC 3.A.3) family. Type IB subfamily.</text>
</comment>
<dbReference type="SUPFAM" id="SSF56784">
    <property type="entry name" value="HAD-like"/>
    <property type="match status" value="1"/>
</dbReference>
<dbReference type="Gene3D" id="3.40.50.1000">
    <property type="entry name" value="HAD superfamily/HAD-like"/>
    <property type="match status" value="1"/>
</dbReference>
<dbReference type="InterPro" id="IPR023214">
    <property type="entry name" value="HAD_sf"/>
</dbReference>
<sequence>MGAIQKQIAVLTCVSLLVGTAEVFSFYDYRFEGTFWLLCFLATALIFGYPTLLKGLKSLLRLQFGNINLLMTIAFLGAFTLGEYPEGTIVILLFTLAELLESFGIMKSRKALENLAALIPKTAYLKKEAKEVAVHELKVGDVVVVFPDRAIPADGQVILGVSAVDESAITGEPFPKDKTAGDLVFAGTFNLKGLLEMEVSRTEQESAIEKIRRITLSAMEKKAIAERFIERFARIYTPLILCMSLAVFAFSSLYLKWPLALAIKQALVLLVISCPCALVISTPIAFFSSIGNATRSGILIKGGKWLEALASVNAFLFDKTKTLTKGKPKVAAVIPMNGTSREQLLACAAGLESYSSHPIAESIMRLAKDEGFSPHPVEKFEQILGRGVKADCLICGDRHHCIGKLQFILEEHHVPPDVIEMIDSLERQGNSVIVLSSFREVRGILAFQDEMRESSRECINELKAMGIVPVLVTGDTQREAERVADSLGIKKVIAEALPDQKARVVEEAIREFGKVGMVGDGINDAPALALSDVGISFSQNASEIAKEAASIIILSDRLQLLPELIKLGRATVATIRFNTALAIATKATVLAFALAGFASLPLAIFADVGITLIVIALSLRLFNWRSDKKAGSARIG</sequence>
<organism evidence="10 11">
    <name type="scientific">Estrella lausannensis</name>
    <dbReference type="NCBI Taxonomy" id="483423"/>
    <lineage>
        <taxon>Bacteria</taxon>
        <taxon>Pseudomonadati</taxon>
        <taxon>Chlamydiota</taxon>
        <taxon>Chlamydiia</taxon>
        <taxon>Parachlamydiales</taxon>
        <taxon>Candidatus Criblamydiaceae</taxon>
        <taxon>Estrella</taxon>
    </lineage>
</organism>
<dbReference type="InterPro" id="IPR001757">
    <property type="entry name" value="P_typ_ATPase"/>
</dbReference>
<feature type="domain" description="P-type ATPase A" evidence="9">
    <location>
        <begin position="126"/>
        <end position="213"/>
    </location>
</feature>
<dbReference type="SUPFAM" id="SSF81653">
    <property type="entry name" value="Calcium ATPase, transduction domain A"/>
    <property type="match status" value="1"/>
</dbReference>
<keyword evidence="8" id="KW-0067">ATP-binding</keyword>
<keyword evidence="8" id="KW-0547">Nucleotide-binding</keyword>
<evidence type="ECO:0000256" key="5">
    <source>
        <dbReference type="ARBA" id="ARBA00023136"/>
    </source>
</evidence>
<dbReference type="GO" id="GO:0046872">
    <property type="term" value="F:metal ion binding"/>
    <property type="evidence" value="ECO:0007669"/>
    <property type="project" value="UniProtKB-KW"/>
</dbReference>
<dbReference type="RefSeq" id="WP_098038061.1">
    <property type="nucleotide sequence ID" value="NZ_CWGJ01000011.1"/>
</dbReference>
<dbReference type="GO" id="GO:0005886">
    <property type="term" value="C:plasma membrane"/>
    <property type="evidence" value="ECO:0007669"/>
    <property type="project" value="UniProtKB-SubCell"/>
</dbReference>
<dbReference type="GO" id="GO:0016463">
    <property type="term" value="F:P-type zinc transporter activity"/>
    <property type="evidence" value="ECO:0007669"/>
    <property type="project" value="UniProtKB-EC"/>
</dbReference>
<keyword evidence="11" id="KW-1185">Reference proteome</keyword>
<evidence type="ECO:0000313" key="10">
    <source>
        <dbReference type="EMBL" id="CRX38212.1"/>
    </source>
</evidence>
<dbReference type="InterPro" id="IPR059000">
    <property type="entry name" value="ATPase_P-type_domA"/>
</dbReference>
<evidence type="ECO:0000256" key="3">
    <source>
        <dbReference type="ARBA" id="ARBA00022692"/>
    </source>
</evidence>
<dbReference type="NCBIfam" id="TIGR01525">
    <property type="entry name" value="ATPase-IB_hvy"/>
    <property type="match status" value="1"/>
</dbReference>
<evidence type="ECO:0000256" key="1">
    <source>
        <dbReference type="ARBA" id="ARBA00004370"/>
    </source>
</evidence>
<keyword evidence="8" id="KW-0479">Metal-binding</keyword>
<evidence type="ECO:0000256" key="6">
    <source>
        <dbReference type="ARBA" id="ARBA00039097"/>
    </source>
</evidence>
<dbReference type="InterPro" id="IPR008250">
    <property type="entry name" value="ATPase_P-typ_transduc_dom_A_sf"/>
</dbReference>
<dbReference type="GO" id="GO:0005524">
    <property type="term" value="F:ATP binding"/>
    <property type="evidence" value="ECO:0007669"/>
    <property type="project" value="UniProtKB-UniRule"/>
</dbReference>
<dbReference type="Pfam" id="PF00702">
    <property type="entry name" value="Hydrolase"/>
    <property type="match status" value="1"/>
</dbReference>
<feature type="transmembrane region" description="Helical" evidence="8">
    <location>
        <begin position="88"/>
        <end position="106"/>
    </location>
</feature>
<dbReference type="GO" id="GO:0015086">
    <property type="term" value="F:cadmium ion transmembrane transporter activity"/>
    <property type="evidence" value="ECO:0007669"/>
    <property type="project" value="TreeGrafter"/>
</dbReference>
<dbReference type="EC" id="7.2.2.12" evidence="6"/>
<reference evidence="11" key="1">
    <citation type="submission" date="2015-06" db="EMBL/GenBank/DDBJ databases">
        <authorList>
            <person name="Bertelli C."/>
        </authorList>
    </citation>
    <scope>NUCLEOTIDE SEQUENCE [LARGE SCALE GENOMIC DNA]</scope>
    <source>
        <strain evidence="11">CRIB-30</strain>
    </source>
</reference>
<dbReference type="Proteomes" id="UP000220251">
    <property type="component" value="Unassembled WGS sequence"/>
</dbReference>
<keyword evidence="8" id="KW-1003">Cell membrane</keyword>
<dbReference type="AlphaFoldDB" id="A0A0H5DP96"/>
<feature type="transmembrane region" description="Helical" evidence="8">
    <location>
        <begin position="267"/>
        <end position="287"/>
    </location>
</feature>
<dbReference type="FunFam" id="2.70.150.10:FF:000002">
    <property type="entry name" value="Copper-transporting ATPase 1, putative"/>
    <property type="match status" value="1"/>
</dbReference>
<keyword evidence="3 8" id="KW-0812">Transmembrane</keyword>
<dbReference type="PRINTS" id="PR00119">
    <property type="entry name" value="CATATPASE"/>
</dbReference>
<comment type="subcellular location">
    <subcellularLocation>
        <location evidence="8">Cell membrane</location>
    </subcellularLocation>
    <subcellularLocation>
        <location evidence="1">Membrane</location>
    </subcellularLocation>
</comment>
<dbReference type="InterPro" id="IPR023298">
    <property type="entry name" value="ATPase_P-typ_TM_dom_sf"/>
</dbReference>
<feature type="transmembrane region" description="Helical" evidence="8">
    <location>
        <begin position="235"/>
        <end position="255"/>
    </location>
</feature>
<evidence type="ECO:0000256" key="7">
    <source>
        <dbReference type="ARBA" id="ARBA00047308"/>
    </source>
</evidence>
<keyword evidence="4 8" id="KW-1133">Transmembrane helix</keyword>
<dbReference type="InterPro" id="IPR051014">
    <property type="entry name" value="Cation_Transport_ATPase_IB"/>
</dbReference>
<protein>
    <recommendedName>
        <fullName evidence="6">P-type Zn(2+) transporter</fullName>
        <ecNumber evidence="6">7.2.2.12</ecNumber>
    </recommendedName>
</protein>
<proteinExistence type="inferred from homology"/>
<keyword evidence="5 8" id="KW-0472">Membrane</keyword>
<dbReference type="OrthoDB" id="9813266at2"/>
<evidence type="ECO:0000256" key="4">
    <source>
        <dbReference type="ARBA" id="ARBA00022989"/>
    </source>
</evidence>
<name>A0A0H5DP96_9BACT</name>
<feature type="transmembrane region" description="Helical" evidence="8">
    <location>
        <begin position="603"/>
        <end position="622"/>
    </location>
</feature>
<gene>
    <name evidence="10" type="primary">cadA</name>
    <name evidence="10" type="ORF">ELAC_0863</name>
</gene>
<feature type="transmembrane region" description="Helical" evidence="8">
    <location>
        <begin position="64"/>
        <end position="82"/>
    </location>
</feature>
<dbReference type="InterPro" id="IPR036412">
    <property type="entry name" value="HAD-like_sf"/>
</dbReference>
<dbReference type="GO" id="GO:0016887">
    <property type="term" value="F:ATP hydrolysis activity"/>
    <property type="evidence" value="ECO:0007669"/>
    <property type="project" value="InterPro"/>
</dbReference>
<evidence type="ECO:0000259" key="9">
    <source>
        <dbReference type="Pfam" id="PF00122"/>
    </source>
</evidence>
<dbReference type="Gene3D" id="3.40.1110.10">
    <property type="entry name" value="Calcium-transporting ATPase, cytoplasmic domain N"/>
    <property type="match status" value="1"/>
</dbReference>
<dbReference type="Gene3D" id="2.70.150.10">
    <property type="entry name" value="Calcium-transporting ATPase, cytoplasmic transduction domain A"/>
    <property type="match status" value="1"/>
</dbReference>
<feature type="transmembrane region" description="Helical" evidence="8">
    <location>
        <begin position="575"/>
        <end position="597"/>
    </location>
</feature>
<dbReference type="EMBL" id="CWGJ01000011">
    <property type="protein sequence ID" value="CRX38212.1"/>
    <property type="molecule type" value="Genomic_DNA"/>
</dbReference>
<evidence type="ECO:0000256" key="8">
    <source>
        <dbReference type="RuleBase" id="RU362081"/>
    </source>
</evidence>
<dbReference type="PANTHER" id="PTHR48085">
    <property type="entry name" value="CADMIUM/ZINC-TRANSPORTING ATPASE HMA2-RELATED"/>
    <property type="match status" value="1"/>
</dbReference>
<evidence type="ECO:0000256" key="2">
    <source>
        <dbReference type="ARBA" id="ARBA00006024"/>
    </source>
</evidence>
<feature type="transmembrane region" description="Helical" evidence="8">
    <location>
        <begin position="33"/>
        <end position="52"/>
    </location>
</feature>